<proteinExistence type="inferred from homology"/>
<comment type="similarity">
    <text evidence="6">Belongs to the peptidase M48 family.</text>
</comment>
<evidence type="ECO:0000259" key="8">
    <source>
        <dbReference type="Pfam" id="PF01435"/>
    </source>
</evidence>
<feature type="transmembrane region" description="Helical" evidence="7">
    <location>
        <begin position="260"/>
        <end position="278"/>
    </location>
</feature>
<feature type="transmembrane region" description="Helical" evidence="7">
    <location>
        <begin position="298"/>
        <end position="319"/>
    </location>
</feature>
<evidence type="ECO:0000259" key="9">
    <source>
        <dbReference type="Pfam" id="PF16491"/>
    </source>
</evidence>
<keyword evidence="4 6" id="KW-0862">Zinc</keyword>
<keyword evidence="7" id="KW-1133">Transmembrane helix</keyword>
<keyword evidence="7" id="KW-0812">Transmembrane</keyword>
<evidence type="ECO:0000256" key="3">
    <source>
        <dbReference type="ARBA" id="ARBA00022801"/>
    </source>
</evidence>
<evidence type="ECO:0000256" key="1">
    <source>
        <dbReference type="ARBA" id="ARBA00022670"/>
    </source>
</evidence>
<gene>
    <name evidence="10" type="ORF">NGB36_13415</name>
</gene>
<comment type="caution">
    <text evidence="10">The sequence shown here is derived from an EMBL/GenBank/DDBJ whole genome shotgun (WGS) entry which is preliminary data.</text>
</comment>
<dbReference type="Proteomes" id="UP001057702">
    <property type="component" value="Unassembled WGS sequence"/>
</dbReference>
<keyword evidence="2" id="KW-0479">Metal-binding</keyword>
<organism evidence="10 11">
    <name type="scientific">Streptomyces humicola</name>
    <dbReference type="NCBI Taxonomy" id="2953240"/>
    <lineage>
        <taxon>Bacteria</taxon>
        <taxon>Bacillati</taxon>
        <taxon>Actinomycetota</taxon>
        <taxon>Actinomycetes</taxon>
        <taxon>Kitasatosporales</taxon>
        <taxon>Streptomycetaceae</taxon>
        <taxon>Streptomyces</taxon>
    </lineage>
</organism>
<feature type="transmembrane region" description="Helical" evidence="7">
    <location>
        <begin position="34"/>
        <end position="57"/>
    </location>
</feature>
<evidence type="ECO:0000256" key="7">
    <source>
        <dbReference type="SAM" id="Phobius"/>
    </source>
</evidence>
<dbReference type="Pfam" id="PF01435">
    <property type="entry name" value="Peptidase_M48"/>
    <property type="match status" value="1"/>
</dbReference>
<comment type="cofactor">
    <cofactor evidence="6">
        <name>Zn(2+)</name>
        <dbReference type="ChEBI" id="CHEBI:29105"/>
    </cofactor>
    <text evidence="6">Binds 1 zinc ion per subunit.</text>
</comment>
<dbReference type="GO" id="GO:0008237">
    <property type="term" value="F:metallopeptidase activity"/>
    <property type="evidence" value="ECO:0007669"/>
    <property type="project" value="UniProtKB-KW"/>
</dbReference>
<evidence type="ECO:0000313" key="10">
    <source>
        <dbReference type="EMBL" id="MCQ4081576.1"/>
    </source>
</evidence>
<feature type="domain" description="Peptidase M48" evidence="8">
    <location>
        <begin position="188"/>
        <end position="381"/>
    </location>
</feature>
<dbReference type="Pfam" id="PF16491">
    <property type="entry name" value="Peptidase_M48_N"/>
    <property type="match status" value="1"/>
</dbReference>
<feature type="transmembrane region" description="Helical" evidence="7">
    <location>
        <begin position="112"/>
        <end position="138"/>
    </location>
</feature>
<keyword evidence="11" id="KW-1185">Reference proteome</keyword>
<sequence>MSEAAVGHAEHGDDFSAEEIARGRALRRAQLPPLLAGRAASLALLLVLGLTPAGAGLVTALGRISGGAWWAQVLFGGLALLLAETAVTLPFSARVRGVRARFGLVTQGWPGWWLDVLRGLLVTAPLALGALFAVYALAAATAVWWAWAAVAAAVAAVVLSWLAPLVLEPVFNRFTPMDPGPLRDALLALAERDRIAVREVLVADASRRTTALNAYVSGFGRTRRVVVYDTLLRTAQPGEIELVTAHELGHVKHRDVSRGTALGALGAAAGVCLIALAVQWQPLLDASGAHRFAGPRSMALLAAVAALLSVLAGPSGCAVSRRIERRADRHALELTADPAEFIRMQRRLTVANVSDPDPPRLLHLLFGTHPTPVQRIAAARAYRVP</sequence>
<dbReference type="InterPro" id="IPR032456">
    <property type="entry name" value="Peptidase_M48_N"/>
</dbReference>
<keyword evidence="3 6" id="KW-0378">Hydrolase</keyword>
<name>A0ABT1PV72_9ACTN</name>
<reference evidence="10" key="1">
    <citation type="submission" date="2022-06" db="EMBL/GenBank/DDBJ databases">
        <title>Draft genome sequence of Streptomyces sp. RB6PN25 isolated from peat swamp forest in Thailand.</title>
        <authorList>
            <person name="Duangmal K."/>
            <person name="Klaysubun C."/>
        </authorList>
    </citation>
    <scope>NUCLEOTIDE SEQUENCE</scope>
    <source>
        <strain evidence="10">RB6PN25</strain>
    </source>
</reference>
<dbReference type="InterPro" id="IPR001915">
    <property type="entry name" value="Peptidase_M48"/>
</dbReference>
<keyword evidence="1 6" id="KW-0645">Protease</keyword>
<dbReference type="RefSeq" id="WP_255920475.1">
    <property type="nucleotide sequence ID" value="NZ_JANFNG010000008.1"/>
</dbReference>
<evidence type="ECO:0000256" key="5">
    <source>
        <dbReference type="ARBA" id="ARBA00023049"/>
    </source>
</evidence>
<dbReference type="Gene3D" id="3.30.2010.10">
    <property type="entry name" value="Metalloproteases ('zincins'), catalytic domain"/>
    <property type="match status" value="1"/>
</dbReference>
<evidence type="ECO:0000256" key="4">
    <source>
        <dbReference type="ARBA" id="ARBA00022833"/>
    </source>
</evidence>
<evidence type="ECO:0000256" key="6">
    <source>
        <dbReference type="RuleBase" id="RU003983"/>
    </source>
</evidence>
<keyword evidence="7" id="KW-0472">Membrane</keyword>
<feature type="domain" description="CAAX prenyl protease 1 N-terminal" evidence="9">
    <location>
        <begin position="39"/>
        <end position="173"/>
    </location>
</feature>
<protein>
    <submittedName>
        <fullName evidence="10">M48 family metalloprotease</fullName>
        <ecNumber evidence="10">3.4.24.-</ecNumber>
    </submittedName>
</protein>
<keyword evidence="5 6" id="KW-0482">Metalloprotease</keyword>
<feature type="transmembrane region" description="Helical" evidence="7">
    <location>
        <begin position="144"/>
        <end position="167"/>
    </location>
</feature>
<dbReference type="EMBL" id="JANFNG010000008">
    <property type="protein sequence ID" value="MCQ4081576.1"/>
    <property type="molecule type" value="Genomic_DNA"/>
</dbReference>
<feature type="transmembrane region" description="Helical" evidence="7">
    <location>
        <begin position="69"/>
        <end position="91"/>
    </location>
</feature>
<evidence type="ECO:0000256" key="2">
    <source>
        <dbReference type="ARBA" id="ARBA00022723"/>
    </source>
</evidence>
<dbReference type="EC" id="3.4.24.-" evidence="10"/>
<dbReference type="PANTHER" id="PTHR10120">
    <property type="entry name" value="CAAX PRENYL PROTEASE 1"/>
    <property type="match status" value="1"/>
</dbReference>
<evidence type="ECO:0000313" key="11">
    <source>
        <dbReference type="Proteomes" id="UP001057702"/>
    </source>
</evidence>
<accession>A0ABT1PV72</accession>